<gene>
    <name evidence="4" type="ORF">AT03_11550</name>
</gene>
<reference evidence="4 5" key="1">
    <citation type="journal article" date="2014" name="Gut Pathog.">
        <title>Gene clusters of Hafnia alvei strain FB1 important in survival and pathogenesis: a draft genome perspective.</title>
        <authorList>
            <person name="Tan J.Y."/>
            <person name="Yin W.F."/>
            <person name="Chan K.G."/>
        </authorList>
    </citation>
    <scope>NUCLEOTIDE SEQUENCE [LARGE SCALE GENOMIC DNA]</scope>
    <source>
        <strain evidence="4 5">FB1</strain>
    </source>
</reference>
<dbReference type="Pfam" id="PF03797">
    <property type="entry name" value="Autotransporter"/>
    <property type="match status" value="1"/>
</dbReference>
<feature type="signal peptide" evidence="2">
    <location>
        <begin position="1"/>
        <end position="25"/>
    </location>
</feature>
<feature type="chain" id="PRO_5001932201" evidence="2">
    <location>
        <begin position="26"/>
        <end position="387"/>
    </location>
</feature>
<keyword evidence="1 2" id="KW-0732">Signal</keyword>
<evidence type="ECO:0000256" key="1">
    <source>
        <dbReference type="ARBA" id="ARBA00022729"/>
    </source>
</evidence>
<dbReference type="HOGENOM" id="CLU_061111_0_0_6"/>
<dbReference type="InterPro" id="IPR005546">
    <property type="entry name" value="Autotransporte_beta"/>
</dbReference>
<protein>
    <submittedName>
        <fullName evidence="4">Membrane protein</fullName>
    </submittedName>
</protein>
<dbReference type="PANTHER" id="PTHR34501">
    <property type="entry name" value="PROTEIN YDDL-RELATED"/>
    <property type="match status" value="1"/>
</dbReference>
<dbReference type="KEGG" id="hav:AT03_11550"/>
<accession>A0A097R2K2</accession>
<feature type="domain" description="Autotransporter" evidence="3">
    <location>
        <begin position="218"/>
        <end position="320"/>
    </location>
</feature>
<dbReference type="InterPro" id="IPR023614">
    <property type="entry name" value="Porin_dom_sf"/>
</dbReference>
<dbReference type="InterPro" id="IPR050298">
    <property type="entry name" value="Gram-neg_bact_OMP"/>
</dbReference>
<dbReference type="EMBL" id="CP009706">
    <property type="protein sequence ID" value="AIU72955.1"/>
    <property type="molecule type" value="Genomic_DNA"/>
</dbReference>
<proteinExistence type="predicted"/>
<dbReference type="PANTHER" id="PTHR34501:SF2">
    <property type="entry name" value="OUTER MEMBRANE PORIN F-RELATED"/>
    <property type="match status" value="1"/>
</dbReference>
<evidence type="ECO:0000256" key="2">
    <source>
        <dbReference type="SAM" id="SignalP"/>
    </source>
</evidence>
<sequence length="387" mass="43278">MIKHHVAKKIVLAVALGCASFSSLAEITLLEQDPQAGDPLSRLKFQVGGSIRPQFIDEMGNSDKGSYKRNGYDGGTRFRFSADYYLFDDVSLIGYYELGVNVPALFNWDNHYADGAANTDRRMLFGGLKSATWGTLTYGKQNSIYYTVVGAKTDIWDFDMQAQAPGNGYNGNYDGSYRSYNLVQYKNTFGPVDLYVGGVLHDDSHPAGVNNGNPLRYQRKGGGALGVDYHITDELTWGTAYSYIQQSIKQNNGADSGKNDNGQQLLGSGLSWKPDNWTLAASAGWYRNFLMTGVKNRHDYFAGNGYGVEYYAGYTFPISQYLVKNITPYYAGDRLKFNTGRDYQSNHQTLGISTKFDYGFQIDVEHVFTNTTDNKSDLNLVRLRYDF</sequence>
<dbReference type="Gene3D" id="2.40.160.10">
    <property type="entry name" value="Porin"/>
    <property type="match status" value="1"/>
</dbReference>
<dbReference type="eggNOG" id="COG3203">
    <property type="taxonomic scope" value="Bacteria"/>
</dbReference>
<dbReference type="PATRIC" id="fig|1453496.5.peg.2333"/>
<dbReference type="OrthoDB" id="6674170at2"/>
<organism evidence="4 5">
    <name type="scientific">Hafnia alvei FB1</name>
    <dbReference type="NCBI Taxonomy" id="1453496"/>
    <lineage>
        <taxon>Bacteria</taxon>
        <taxon>Pseudomonadati</taxon>
        <taxon>Pseudomonadota</taxon>
        <taxon>Gammaproteobacteria</taxon>
        <taxon>Enterobacterales</taxon>
        <taxon>Hafniaceae</taxon>
        <taxon>Hafnia</taxon>
    </lineage>
</organism>
<dbReference type="Proteomes" id="UP000029986">
    <property type="component" value="Chromosome"/>
</dbReference>
<evidence type="ECO:0000313" key="5">
    <source>
        <dbReference type="Proteomes" id="UP000029986"/>
    </source>
</evidence>
<dbReference type="AlphaFoldDB" id="A0A097R2K2"/>
<keyword evidence="5" id="KW-1185">Reference proteome</keyword>
<dbReference type="SUPFAM" id="SSF56935">
    <property type="entry name" value="Porins"/>
    <property type="match status" value="1"/>
</dbReference>
<name>A0A097R2K2_HAFAL</name>
<evidence type="ECO:0000313" key="4">
    <source>
        <dbReference type="EMBL" id="AIU72955.1"/>
    </source>
</evidence>
<evidence type="ECO:0000259" key="3">
    <source>
        <dbReference type="Pfam" id="PF03797"/>
    </source>
</evidence>